<proteinExistence type="inferred from homology"/>
<dbReference type="InterPro" id="IPR029066">
    <property type="entry name" value="PLP-binding_barrel"/>
</dbReference>
<protein>
    <recommendedName>
        <fullName evidence="2">Pyridoxal phosphate homeostasis protein</fullName>
        <shortName evidence="2">PLP homeostasis protein</shortName>
    </recommendedName>
</protein>
<dbReference type="PANTHER" id="PTHR10146">
    <property type="entry name" value="PROLINE SYNTHETASE CO-TRANSCRIBED BACTERIAL HOMOLOG PROTEIN"/>
    <property type="match status" value="1"/>
</dbReference>
<sequence>MMEKSLSDEELQKRFQDVEENLKIVEENIAAAAECSGRRREDITLLAATKTVPVEVINHGIEAGIRCIGENRVQELTEKYDGYRKDLADVQFIGHLQTNKVKYLIGRVSMIQSIDSEKLAKEVSRLSVRDGLTTDILLEVNIGREENKSGVLPENLEELLGIVSKMPNVCVKGLMAIPPADAQPKETFAYFTKMRQYFVDISTKKIDNVNMQLLSMGMSADYPMAIEAGANMVRVGSALFGARDYSKK</sequence>
<evidence type="ECO:0000313" key="6">
    <source>
        <dbReference type="EMBL" id="QNO19435.1"/>
    </source>
</evidence>
<dbReference type="InterPro" id="IPR011078">
    <property type="entry name" value="PyrdxlP_homeostasis"/>
</dbReference>
<dbReference type="KEGG" id="caml:H6X83_05540"/>
<feature type="modified residue" description="N6-(pyridoxal phosphate)lysine" evidence="2 3">
    <location>
        <position position="50"/>
    </location>
</feature>
<dbReference type="HAMAP" id="MF_02087">
    <property type="entry name" value="PLP_homeostasis"/>
    <property type="match status" value="1"/>
</dbReference>
<dbReference type="FunFam" id="3.20.20.10:FF:000018">
    <property type="entry name" value="Pyridoxal phosphate homeostasis protein"/>
    <property type="match status" value="1"/>
</dbReference>
<organism evidence="6 7">
    <name type="scientific">Caproicibacterium amylolyticum</name>
    <dbReference type="NCBI Taxonomy" id="2766537"/>
    <lineage>
        <taxon>Bacteria</taxon>
        <taxon>Bacillati</taxon>
        <taxon>Bacillota</taxon>
        <taxon>Clostridia</taxon>
        <taxon>Eubacteriales</taxon>
        <taxon>Oscillospiraceae</taxon>
        <taxon>Caproicibacterium</taxon>
    </lineage>
</organism>
<evidence type="ECO:0000256" key="1">
    <source>
        <dbReference type="ARBA" id="ARBA00022898"/>
    </source>
</evidence>
<gene>
    <name evidence="6" type="ORF">H6X83_05540</name>
</gene>
<dbReference type="Gene3D" id="3.20.20.10">
    <property type="entry name" value="Alanine racemase"/>
    <property type="match status" value="1"/>
</dbReference>
<keyword evidence="1 2" id="KW-0663">Pyridoxal phosphate</keyword>
<feature type="domain" description="Alanine racemase N-terminal" evidence="5">
    <location>
        <begin position="26"/>
        <end position="243"/>
    </location>
</feature>
<keyword evidence="7" id="KW-1185">Reference proteome</keyword>
<dbReference type="InterPro" id="IPR001608">
    <property type="entry name" value="Ala_racemase_N"/>
</dbReference>
<dbReference type="EMBL" id="CP060696">
    <property type="protein sequence ID" value="QNO19435.1"/>
    <property type="molecule type" value="Genomic_DNA"/>
</dbReference>
<evidence type="ECO:0000259" key="5">
    <source>
        <dbReference type="Pfam" id="PF01168"/>
    </source>
</evidence>
<evidence type="ECO:0000256" key="3">
    <source>
        <dbReference type="PIRSR" id="PIRSR004848-1"/>
    </source>
</evidence>
<comment type="cofactor">
    <cofactor evidence="3">
        <name>pyridoxal 5'-phosphate</name>
        <dbReference type="ChEBI" id="CHEBI:597326"/>
    </cofactor>
</comment>
<dbReference type="SUPFAM" id="SSF51419">
    <property type="entry name" value="PLP-binding barrel"/>
    <property type="match status" value="1"/>
</dbReference>
<dbReference type="GO" id="GO:0030170">
    <property type="term" value="F:pyridoxal phosphate binding"/>
    <property type="evidence" value="ECO:0007669"/>
    <property type="project" value="UniProtKB-UniRule"/>
</dbReference>
<name>A0A7G9WL73_9FIRM</name>
<dbReference type="Pfam" id="PF01168">
    <property type="entry name" value="Ala_racemase_N"/>
    <property type="match status" value="1"/>
</dbReference>
<dbReference type="CDD" id="cd00635">
    <property type="entry name" value="PLPDE_III_YBL036c_like"/>
    <property type="match status" value="1"/>
</dbReference>
<comment type="similarity">
    <text evidence="2 4">Belongs to the pyridoxal phosphate-binding protein YggS/PROSC family.</text>
</comment>
<dbReference type="PIRSF" id="PIRSF004848">
    <property type="entry name" value="YBL036c_PLPDEIII"/>
    <property type="match status" value="1"/>
</dbReference>
<accession>A0A7G9WL73</accession>
<comment type="function">
    <text evidence="2">Pyridoxal 5'-phosphate (PLP)-binding protein, which is involved in PLP homeostasis.</text>
</comment>
<dbReference type="AlphaFoldDB" id="A0A7G9WL73"/>
<evidence type="ECO:0000313" key="7">
    <source>
        <dbReference type="Proteomes" id="UP000516046"/>
    </source>
</evidence>
<reference evidence="6 7" key="1">
    <citation type="submission" date="2020-08" db="EMBL/GenBank/DDBJ databases">
        <authorList>
            <person name="Ren C."/>
            <person name="Gu Y."/>
            <person name="Xu Y."/>
        </authorList>
    </citation>
    <scope>NUCLEOTIDE SEQUENCE [LARGE SCALE GENOMIC DNA]</scope>
    <source>
        <strain evidence="6 7">LBM18003</strain>
    </source>
</reference>
<dbReference type="Proteomes" id="UP000516046">
    <property type="component" value="Chromosome"/>
</dbReference>
<evidence type="ECO:0000256" key="4">
    <source>
        <dbReference type="RuleBase" id="RU004514"/>
    </source>
</evidence>
<evidence type="ECO:0000256" key="2">
    <source>
        <dbReference type="HAMAP-Rule" id="MF_02087"/>
    </source>
</evidence>
<dbReference type="NCBIfam" id="TIGR00044">
    <property type="entry name" value="YggS family pyridoxal phosphate-dependent enzyme"/>
    <property type="match status" value="1"/>
</dbReference>
<dbReference type="PANTHER" id="PTHR10146:SF14">
    <property type="entry name" value="PYRIDOXAL PHOSPHATE HOMEOSTASIS PROTEIN"/>
    <property type="match status" value="1"/>
</dbReference>